<dbReference type="InterPro" id="IPR009057">
    <property type="entry name" value="Homeodomain-like_sf"/>
</dbReference>
<evidence type="ECO:0000256" key="3">
    <source>
        <dbReference type="ARBA" id="ARBA00023163"/>
    </source>
</evidence>
<sequence>MNMCAVRPLRWDVAEIGTGARVCSTSDQIRYLSPQRPRLSTGEHRNAQNPQLSSRYVTGLFGASQAEKLSEAAGLCDDRGRLPSSFSIAALWQLCLDNINLTDDEGQGCTKQFLPKSTWGVIFAAINQMETVGEGIRRFAELAQMVPAGIDVTVGYGDSGLHLNLNASEIPADTERMERYIEVIALAFHCALLWITAERISPVQVRLSSLLDDRDGSMLSYFTTKSSRHGSGVTIVYDRSDVSLPLGVRKYKYWANETAGFLEFAARFPSETSPLASPMAEKVRRLLTANDLSQPEAARAVAMSVATFQRHLRKEGITFRELSKQVLREKLISLLATDGNLDDVAVELGFSERRSLWRACHDLLGVSPTQYRKCQRTAFNADART</sequence>
<evidence type="ECO:0000259" key="4">
    <source>
        <dbReference type="PROSITE" id="PS01124"/>
    </source>
</evidence>
<dbReference type="SMART" id="SM00342">
    <property type="entry name" value="HTH_ARAC"/>
    <property type="match status" value="1"/>
</dbReference>
<dbReference type="Proteomes" id="UP000195221">
    <property type="component" value="Unassembled WGS sequence"/>
</dbReference>
<dbReference type="PROSITE" id="PS01124">
    <property type="entry name" value="HTH_ARAC_FAMILY_2"/>
    <property type="match status" value="1"/>
</dbReference>
<dbReference type="GO" id="GO:0000976">
    <property type="term" value="F:transcription cis-regulatory region binding"/>
    <property type="evidence" value="ECO:0007669"/>
    <property type="project" value="TreeGrafter"/>
</dbReference>
<evidence type="ECO:0000313" key="5">
    <source>
        <dbReference type="EMBL" id="OTP79043.1"/>
    </source>
</evidence>
<dbReference type="EMBL" id="NBTZ01000016">
    <property type="protein sequence ID" value="OTP79043.1"/>
    <property type="molecule type" value="Genomic_DNA"/>
</dbReference>
<proteinExistence type="predicted"/>
<feature type="domain" description="HTH araC/xylS-type" evidence="4">
    <location>
        <begin position="277"/>
        <end position="374"/>
    </location>
</feature>
<dbReference type="GO" id="GO:0003700">
    <property type="term" value="F:DNA-binding transcription factor activity"/>
    <property type="evidence" value="ECO:0007669"/>
    <property type="project" value="InterPro"/>
</dbReference>
<dbReference type="AlphaFoldDB" id="A0A242N625"/>
<name>A0A242N625_CABSO</name>
<keyword evidence="3" id="KW-0804">Transcription</keyword>
<comment type="caution">
    <text evidence="5">The sequence shown here is derived from an EMBL/GenBank/DDBJ whole genome shotgun (WGS) entry which is preliminary data.</text>
</comment>
<reference evidence="5 6" key="1">
    <citation type="submission" date="2017-03" db="EMBL/GenBank/DDBJ databases">
        <title>Genome analysis of strain PAMC 26577.</title>
        <authorList>
            <person name="Oh H.-M."/>
            <person name="Yang J.-A."/>
        </authorList>
    </citation>
    <scope>NUCLEOTIDE SEQUENCE [LARGE SCALE GENOMIC DNA]</scope>
    <source>
        <strain evidence="5 6">PAMC 26577</strain>
    </source>
</reference>
<dbReference type="Pfam" id="PF12833">
    <property type="entry name" value="HTH_18"/>
    <property type="match status" value="1"/>
</dbReference>
<dbReference type="InterPro" id="IPR018060">
    <property type="entry name" value="HTH_AraC"/>
</dbReference>
<keyword evidence="1" id="KW-0805">Transcription regulation</keyword>
<dbReference type="PANTHER" id="PTHR47894:SF4">
    <property type="entry name" value="HTH-TYPE TRANSCRIPTIONAL REGULATOR GADX"/>
    <property type="match status" value="1"/>
</dbReference>
<organism evidence="5 6">
    <name type="scientific">Caballeronia sordidicola</name>
    <name type="common">Burkholderia sordidicola</name>
    <dbReference type="NCBI Taxonomy" id="196367"/>
    <lineage>
        <taxon>Bacteria</taxon>
        <taxon>Pseudomonadati</taxon>
        <taxon>Pseudomonadota</taxon>
        <taxon>Betaproteobacteria</taxon>
        <taxon>Burkholderiales</taxon>
        <taxon>Burkholderiaceae</taxon>
        <taxon>Caballeronia</taxon>
    </lineage>
</organism>
<dbReference type="Pfam" id="PF12625">
    <property type="entry name" value="Arabinose_bd"/>
    <property type="match status" value="1"/>
</dbReference>
<evidence type="ECO:0000313" key="6">
    <source>
        <dbReference type="Proteomes" id="UP000195221"/>
    </source>
</evidence>
<accession>A0A242N625</accession>
<dbReference type="SUPFAM" id="SSF46689">
    <property type="entry name" value="Homeodomain-like"/>
    <property type="match status" value="1"/>
</dbReference>
<dbReference type="GO" id="GO:0005829">
    <property type="term" value="C:cytosol"/>
    <property type="evidence" value="ECO:0007669"/>
    <property type="project" value="TreeGrafter"/>
</dbReference>
<protein>
    <submittedName>
        <fullName evidence="5">Transcriptional regulator, AraC family</fullName>
    </submittedName>
</protein>
<dbReference type="Gene3D" id="1.10.10.60">
    <property type="entry name" value="Homeodomain-like"/>
    <property type="match status" value="1"/>
</dbReference>
<evidence type="ECO:0000256" key="1">
    <source>
        <dbReference type="ARBA" id="ARBA00023015"/>
    </source>
</evidence>
<evidence type="ECO:0000256" key="2">
    <source>
        <dbReference type="ARBA" id="ARBA00023125"/>
    </source>
</evidence>
<gene>
    <name evidence="5" type="ORF">PAMC26577_02555</name>
</gene>
<dbReference type="PANTHER" id="PTHR47894">
    <property type="entry name" value="HTH-TYPE TRANSCRIPTIONAL REGULATOR GADX"/>
    <property type="match status" value="1"/>
</dbReference>
<keyword evidence="2" id="KW-0238">DNA-binding</keyword>
<dbReference type="InterPro" id="IPR032687">
    <property type="entry name" value="AraC-type_N"/>
</dbReference>